<evidence type="ECO:0008006" key="11">
    <source>
        <dbReference type="Google" id="ProtNLM"/>
    </source>
</evidence>
<dbReference type="CDD" id="cd13732">
    <property type="entry name" value="HFD_CENP-W"/>
    <property type="match status" value="1"/>
</dbReference>
<dbReference type="PANTHER" id="PTHR34832">
    <property type="entry name" value="CENTROMERE PROTEIN W"/>
    <property type="match status" value="1"/>
</dbReference>
<evidence type="ECO:0000313" key="10">
    <source>
        <dbReference type="Proteomes" id="UP000325902"/>
    </source>
</evidence>
<dbReference type="GO" id="GO:0051382">
    <property type="term" value="P:kinetochore assembly"/>
    <property type="evidence" value="ECO:0007669"/>
    <property type="project" value="TreeGrafter"/>
</dbReference>
<name>A0A5N5DMD7_9PEZI</name>
<dbReference type="InterPro" id="IPR009072">
    <property type="entry name" value="Histone-fold"/>
</dbReference>
<dbReference type="GO" id="GO:0007059">
    <property type="term" value="P:chromosome segregation"/>
    <property type="evidence" value="ECO:0007669"/>
    <property type="project" value="TreeGrafter"/>
</dbReference>
<dbReference type="FunFam" id="1.10.20.10:FF:000075">
    <property type="entry name" value="WGS project CABT00000000 data, contig 2.56"/>
    <property type="match status" value="1"/>
</dbReference>
<dbReference type="Gene3D" id="1.10.20.10">
    <property type="entry name" value="Histone, subunit A"/>
    <property type="match status" value="1"/>
</dbReference>
<evidence type="ECO:0000256" key="4">
    <source>
        <dbReference type="ARBA" id="ARBA00022838"/>
    </source>
</evidence>
<keyword evidence="4" id="KW-0995">Kinetochore</keyword>
<comment type="similarity">
    <text evidence="7">Belongs to the CENP-W/WIP1 family.</text>
</comment>
<evidence type="ECO:0000256" key="1">
    <source>
        <dbReference type="ARBA" id="ARBA00004123"/>
    </source>
</evidence>
<feature type="compositionally biased region" description="Basic and acidic residues" evidence="8">
    <location>
        <begin position="67"/>
        <end position="78"/>
    </location>
</feature>
<dbReference type="GO" id="GO:0005654">
    <property type="term" value="C:nucleoplasm"/>
    <property type="evidence" value="ECO:0007669"/>
    <property type="project" value="TreeGrafter"/>
</dbReference>
<evidence type="ECO:0000256" key="7">
    <source>
        <dbReference type="ARBA" id="ARBA00038432"/>
    </source>
</evidence>
<accession>A0A5N5DMD7</accession>
<comment type="caution">
    <text evidence="9">The sequence shown here is derived from an EMBL/GenBank/DDBJ whole genome shotgun (WGS) entry which is preliminary data.</text>
</comment>
<keyword evidence="6" id="KW-0137">Centromere</keyword>
<protein>
    <recommendedName>
        <fullName evidence="11">Transcription factor CBF/NF-Y/archaeal histone domain-containing protein</fullName>
    </recommendedName>
</protein>
<evidence type="ECO:0000256" key="5">
    <source>
        <dbReference type="ARBA" id="ARBA00023242"/>
    </source>
</evidence>
<feature type="region of interest" description="Disordered" evidence="8">
    <location>
        <begin position="52"/>
        <end position="78"/>
    </location>
</feature>
<dbReference type="EMBL" id="VCHE01000008">
    <property type="protein sequence ID" value="KAB2579098.1"/>
    <property type="molecule type" value="Genomic_DNA"/>
</dbReference>
<evidence type="ECO:0000256" key="6">
    <source>
        <dbReference type="ARBA" id="ARBA00023328"/>
    </source>
</evidence>
<keyword evidence="3" id="KW-0158">Chromosome</keyword>
<proteinExistence type="inferred from homology"/>
<evidence type="ECO:0000313" key="9">
    <source>
        <dbReference type="EMBL" id="KAB2579098.1"/>
    </source>
</evidence>
<organism evidence="9 10">
    <name type="scientific">Lasiodiplodia theobromae</name>
    <dbReference type="NCBI Taxonomy" id="45133"/>
    <lineage>
        <taxon>Eukaryota</taxon>
        <taxon>Fungi</taxon>
        <taxon>Dikarya</taxon>
        <taxon>Ascomycota</taxon>
        <taxon>Pezizomycotina</taxon>
        <taxon>Dothideomycetes</taxon>
        <taxon>Dothideomycetes incertae sedis</taxon>
        <taxon>Botryosphaeriales</taxon>
        <taxon>Botryosphaeriaceae</taxon>
        <taxon>Lasiodiplodia</taxon>
    </lineage>
</organism>
<gene>
    <name evidence="9" type="ORF">DBV05_g2246</name>
</gene>
<dbReference type="GO" id="GO:0000776">
    <property type="term" value="C:kinetochore"/>
    <property type="evidence" value="ECO:0007669"/>
    <property type="project" value="UniProtKB-KW"/>
</dbReference>
<sequence>MAPSQTLYPRATVKRIVKAHSNRPLSKNADIMIFLDYMLFMNELIREASIKSKQSGERGISARSVRKVRETSLRKFKG</sequence>
<dbReference type="AlphaFoldDB" id="A0A5N5DMD7"/>
<dbReference type="InterPro" id="IPR052484">
    <property type="entry name" value="CENP-W/WIP1"/>
</dbReference>
<evidence type="ECO:0000256" key="3">
    <source>
        <dbReference type="ARBA" id="ARBA00022454"/>
    </source>
</evidence>
<keyword evidence="5" id="KW-0539">Nucleus</keyword>
<evidence type="ECO:0000256" key="2">
    <source>
        <dbReference type="ARBA" id="ARBA00004629"/>
    </source>
</evidence>
<keyword evidence="10" id="KW-1185">Reference proteome</keyword>
<evidence type="ECO:0000256" key="8">
    <source>
        <dbReference type="SAM" id="MobiDB-lite"/>
    </source>
</evidence>
<dbReference type="OrthoDB" id="2543597at2759"/>
<reference evidence="9 10" key="1">
    <citation type="journal article" date="2019" name="Sci. Rep.">
        <title>A multi-omics analysis of the grapevine pathogen Lasiodiplodia theobromae reveals that temperature affects the expression of virulence- and pathogenicity-related genes.</title>
        <authorList>
            <person name="Felix C."/>
            <person name="Meneses R."/>
            <person name="Goncalves M.F.M."/>
            <person name="Tilleman L."/>
            <person name="Duarte A.S."/>
            <person name="Jorrin-Novo J.V."/>
            <person name="Van de Peer Y."/>
            <person name="Deforce D."/>
            <person name="Van Nieuwerburgh F."/>
            <person name="Esteves A.C."/>
            <person name="Alves A."/>
        </authorList>
    </citation>
    <scope>NUCLEOTIDE SEQUENCE [LARGE SCALE GENOMIC DNA]</scope>
    <source>
        <strain evidence="9 10">LA-SOL3</strain>
    </source>
</reference>
<dbReference type="GO" id="GO:0046982">
    <property type="term" value="F:protein heterodimerization activity"/>
    <property type="evidence" value="ECO:0007669"/>
    <property type="project" value="InterPro"/>
</dbReference>
<dbReference type="Proteomes" id="UP000325902">
    <property type="component" value="Unassembled WGS sequence"/>
</dbReference>
<comment type="subcellular location">
    <subcellularLocation>
        <location evidence="2">Chromosome</location>
        <location evidence="2">Centromere</location>
        <location evidence="2">Kinetochore</location>
    </subcellularLocation>
    <subcellularLocation>
        <location evidence="1">Nucleus</location>
    </subcellularLocation>
</comment>
<dbReference type="GO" id="GO:0000278">
    <property type="term" value="P:mitotic cell cycle"/>
    <property type="evidence" value="ECO:0007669"/>
    <property type="project" value="TreeGrafter"/>
</dbReference>
<dbReference type="PANTHER" id="PTHR34832:SF1">
    <property type="entry name" value="CENTROMERE PROTEIN W"/>
    <property type="match status" value="1"/>
</dbReference>
<dbReference type="SUPFAM" id="SSF47113">
    <property type="entry name" value="Histone-fold"/>
    <property type="match status" value="1"/>
</dbReference>